<dbReference type="PANTHER" id="PTHR42912:SF80">
    <property type="entry name" value="METHYLTRANSFERASE DOMAIN-CONTAINING PROTEIN"/>
    <property type="match status" value="1"/>
</dbReference>
<evidence type="ECO:0000313" key="2">
    <source>
        <dbReference type="Proteomes" id="UP000016540"/>
    </source>
</evidence>
<dbReference type="eggNOG" id="COG2226">
    <property type="taxonomic scope" value="Bacteria"/>
</dbReference>
<keyword evidence="1" id="KW-0489">Methyltransferase</keyword>
<dbReference type="Pfam" id="PF01209">
    <property type="entry name" value="Ubie_methyltran"/>
    <property type="match status" value="1"/>
</dbReference>
<dbReference type="PATRIC" id="fig|1318628.3.peg.3188"/>
<dbReference type="InterPro" id="IPR050508">
    <property type="entry name" value="Methyltransf_Superfamily"/>
</dbReference>
<dbReference type="HOGENOM" id="CLU_037990_2_3_6"/>
<dbReference type="GO" id="GO:0008168">
    <property type="term" value="F:methyltransferase activity"/>
    <property type="evidence" value="ECO:0007669"/>
    <property type="project" value="UniProtKB-KW"/>
</dbReference>
<dbReference type="PANTHER" id="PTHR42912">
    <property type="entry name" value="METHYLTRANSFERASE"/>
    <property type="match status" value="1"/>
</dbReference>
<organism evidence="1 2">
    <name type="scientific">Marinobacter lipolyticus SM19</name>
    <dbReference type="NCBI Taxonomy" id="1318628"/>
    <lineage>
        <taxon>Bacteria</taxon>
        <taxon>Pseudomonadati</taxon>
        <taxon>Pseudomonadota</taxon>
        <taxon>Gammaproteobacteria</taxon>
        <taxon>Pseudomonadales</taxon>
        <taxon>Marinobacteraceae</taxon>
        <taxon>Marinobacter</taxon>
    </lineage>
</organism>
<dbReference type="EMBL" id="ASAD01000021">
    <property type="protein sequence ID" value="EON90886.1"/>
    <property type="molecule type" value="Genomic_DNA"/>
</dbReference>
<protein>
    <submittedName>
        <fullName evidence="1">Type 11 methyltransferase</fullName>
    </submittedName>
</protein>
<dbReference type="CDD" id="cd02440">
    <property type="entry name" value="AdoMet_MTases"/>
    <property type="match status" value="1"/>
</dbReference>
<keyword evidence="1" id="KW-0808">Transferase</keyword>
<dbReference type="GO" id="GO:0032259">
    <property type="term" value="P:methylation"/>
    <property type="evidence" value="ECO:0007669"/>
    <property type="project" value="UniProtKB-KW"/>
</dbReference>
<dbReference type="InterPro" id="IPR029063">
    <property type="entry name" value="SAM-dependent_MTases_sf"/>
</dbReference>
<keyword evidence="2" id="KW-1185">Reference proteome</keyword>
<dbReference type="RefSeq" id="WP_012139381.1">
    <property type="nucleotide sequence ID" value="NZ_KE007328.1"/>
</dbReference>
<dbReference type="Proteomes" id="UP000016540">
    <property type="component" value="Unassembled WGS sequence"/>
</dbReference>
<dbReference type="STRING" id="1318628.MARLIPOL_15944"/>
<accession>R8AX33</accession>
<proteinExistence type="predicted"/>
<evidence type="ECO:0000313" key="1">
    <source>
        <dbReference type="EMBL" id="EON90886.1"/>
    </source>
</evidence>
<dbReference type="Gene3D" id="3.40.50.150">
    <property type="entry name" value="Vaccinia Virus protein VP39"/>
    <property type="match status" value="1"/>
</dbReference>
<comment type="caution">
    <text evidence="1">The sequence shown here is derived from an EMBL/GenBank/DDBJ whole genome shotgun (WGS) entry which is preliminary data.</text>
</comment>
<name>R8AX33_9GAMM</name>
<reference evidence="1 2" key="1">
    <citation type="journal article" date="2013" name="Genome Announc.">
        <title>Draft Genome Sequence of the Moderately Halophilic Bacterium Marinobacter lipolyticus Strain SM19.</title>
        <authorList>
            <person name="Papke R.T."/>
            <person name="de la Haba R.R."/>
            <person name="Infante-Dominguez C."/>
            <person name="Perez D."/>
            <person name="Sanchez-Porro C."/>
            <person name="Lapierre P."/>
            <person name="Ventosa A."/>
        </authorList>
    </citation>
    <scope>NUCLEOTIDE SEQUENCE [LARGE SCALE GENOMIC DNA]</scope>
    <source>
        <strain evidence="1 2">SM19</strain>
    </source>
</reference>
<sequence>MSHLSVEELEKVAEAYEQLLVPALFEQWADRLADAAEIQPGERVLDVACGTGTLTRTVASRVGESGAVSGVDINPGMLAVARRHSPGVDWREASAEALPYDENQFDAVVSQFGLMLFSNPYTALREMKRVLKPGGHLAVAVFGSLDELPAYSIMASIFERLIDPGIANALRLPFSMGNADQLALLLYEAEIRDPVIVTHEGTAHFDSIRDMVLADVRGWFPFAGIELGESAIETVVREANKELAPFQNSHGGLEFKLPVHLITATKA</sequence>
<dbReference type="AlphaFoldDB" id="R8AX33"/>
<dbReference type="SUPFAM" id="SSF53335">
    <property type="entry name" value="S-adenosyl-L-methionine-dependent methyltransferases"/>
    <property type="match status" value="1"/>
</dbReference>
<gene>
    <name evidence="1" type="ORF">MARLIPOL_15944</name>
</gene>